<organism evidence="7 8">
    <name type="scientific">Saccoglossus kowalevskii</name>
    <name type="common">Acorn worm</name>
    <dbReference type="NCBI Taxonomy" id="10224"/>
    <lineage>
        <taxon>Eukaryota</taxon>
        <taxon>Metazoa</taxon>
        <taxon>Hemichordata</taxon>
        <taxon>Enteropneusta</taxon>
        <taxon>Harrimaniidae</taxon>
        <taxon>Saccoglossus</taxon>
    </lineage>
</organism>
<evidence type="ECO:0000256" key="1">
    <source>
        <dbReference type="ARBA" id="ARBA00022737"/>
    </source>
</evidence>
<dbReference type="RefSeq" id="XP_006819651.1">
    <property type="nucleotide sequence ID" value="XM_006819588.1"/>
</dbReference>
<dbReference type="SMART" id="SM00223">
    <property type="entry name" value="APPLE"/>
    <property type="match status" value="1"/>
</dbReference>
<comment type="caution">
    <text evidence="3">Lacks conserved residue(s) required for the propagation of feature annotation.</text>
</comment>
<evidence type="ECO:0000313" key="8">
    <source>
        <dbReference type="RefSeq" id="XP_006819651.1"/>
    </source>
</evidence>
<dbReference type="Proteomes" id="UP000694865">
    <property type="component" value="Unplaced"/>
</dbReference>
<sequence length="545" mass="61558">MMYSSAYSDCDLQCFYLFTFLVEIGVTRAAGIEVTVERTTTDNEGVVICDEGPTYVSDESLTIVSPNHPAEYNIYDQCNYNIYTDEGYLIMLQFEEFDIEDSPNCQNDGLFIKDGDQYSFDLGVYCGQKAPDNIVTSGNRMTMNFLTDGSEEKTGFKAFVERVPDDGSYDATRKEYYVCGDHEATKSYGGVIISHAGYEKSQSPPKSNCSITIDPLQRFNRIQLTVLDVIMSSEKRTDITCVIEIGVRRPGGDITYGHHYKTAGAESCCQSCKATKGCKAWDFDNNRGDTEYGNCWLKDTHPYPIDAVDVVSGIIDPCTDQFEKVQLFEANKLLGGACYGVEKKTFMASSSLELRSTLKNITEGSNGFKAVFSLYYMAEDGRCEDKDFKCANDHCIVPYLSTDCLDHCGDMSDVNATFCIPLGKARLEMIIGVTFGVVVPVCAIAAFVLFYLSKRRDHRRRHRDAEQQEYERKSMEVEQQENERKSLEAEQLENERKRREAEQRENERRSREGETQERAGVSREAEQLGAIESKYIFSHKAYGQI</sequence>
<keyword evidence="1" id="KW-0677">Repeat</keyword>
<keyword evidence="5" id="KW-0812">Transmembrane</keyword>
<evidence type="ECO:0000256" key="3">
    <source>
        <dbReference type="PROSITE-ProRule" id="PRU00059"/>
    </source>
</evidence>
<feature type="domain" description="CUB" evidence="6">
    <location>
        <begin position="49"/>
        <end position="163"/>
    </location>
</feature>
<dbReference type="SUPFAM" id="SSF49854">
    <property type="entry name" value="Spermadhesin, CUB domain"/>
    <property type="match status" value="1"/>
</dbReference>
<dbReference type="InterPro" id="IPR000859">
    <property type="entry name" value="CUB_dom"/>
</dbReference>
<gene>
    <name evidence="8" type="primary">LOC102808021</name>
</gene>
<proteinExistence type="predicted"/>
<dbReference type="PROSITE" id="PS01180">
    <property type="entry name" value="CUB"/>
    <property type="match status" value="1"/>
</dbReference>
<reference evidence="8" key="1">
    <citation type="submission" date="2025-08" db="UniProtKB">
        <authorList>
            <consortium name="RefSeq"/>
        </authorList>
    </citation>
    <scope>IDENTIFICATION</scope>
    <source>
        <tissue evidence="8">Testes</tissue>
    </source>
</reference>
<keyword evidence="5" id="KW-0472">Membrane</keyword>
<dbReference type="Gene3D" id="3.50.4.10">
    <property type="entry name" value="Hepatocyte Growth Factor"/>
    <property type="match status" value="1"/>
</dbReference>
<keyword evidence="7" id="KW-1185">Reference proteome</keyword>
<dbReference type="GeneID" id="102808021"/>
<dbReference type="Pfam" id="PF14295">
    <property type="entry name" value="PAN_4"/>
    <property type="match status" value="1"/>
</dbReference>
<dbReference type="PANTHER" id="PTHR24251">
    <property type="entry name" value="OVOCHYMASE-RELATED"/>
    <property type="match status" value="1"/>
</dbReference>
<name>A0ABM0MI10_SACKO</name>
<evidence type="ECO:0000313" key="7">
    <source>
        <dbReference type="Proteomes" id="UP000694865"/>
    </source>
</evidence>
<evidence type="ECO:0000256" key="4">
    <source>
        <dbReference type="SAM" id="MobiDB-lite"/>
    </source>
</evidence>
<protein>
    <submittedName>
        <fullName evidence="8">Uncharacterized protein LOC102808021</fullName>
    </submittedName>
</protein>
<dbReference type="CDD" id="cd00041">
    <property type="entry name" value="CUB"/>
    <property type="match status" value="1"/>
</dbReference>
<dbReference type="InterPro" id="IPR003609">
    <property type="entry name" value="Pan_app"/>
</dbReference>
<dbReference type="Pfam" id="PF00431">
    <property type="entry name" value="CUB"/>
    <property type="match status" value="1"/>
</dbReference>
<dbReference type="InterPro" id="IPR035914">
    <property type="entry name" value="Sperma_CUB_dom_sf"/>
</dbReference>
<keyword evidence="5" id="KW-1133">Transmembrane helix</keyword>
<dbReference type="SMART" id="SM00042">
    <property type="entry name" value="CUB"/>
    <property type="match status" value="1"/>
</dbReference>
<feature type="region of interest" description="Disordered" evidence="4">
    <location>
        <begin position="461"/>
        <end position="525"/>
    </location>
</feature>
<evidence type="ECO:0000256" key="5">
    <source>
        <dbReference type="SAM" id="Phobius"/>
    </source>
</evidence>
<feature type="transmembrane region" description="Helical" evidence="5">
    <location>
        <begin position="429"/>
        <end position="452"/>
    </location>
</feature>
<evidence type="ECO:0000259" key="6">
    <source>
        <dbReference type="PROSITE" id="PS01180"/>
    </source>
</evidence>
<feature type="compositionally biased region" description="Basic and acidic residues" evidence="4">
    <location>
        <begin position="463"/>
        <end position="525"/>
    </location>
</feature>
<keyword evidence="2" id="KW-1015">Disulfide bond</keyword>
<dbReference type="InterPro" id="IPR000177">
    <property type="entry name" value="Apple"/>
</dbReference>
<evidence type="ECO:0000256" key="2">
    <source>
        <dbReference type="ARBA" id="ARBA00023157"/>
    </source>
</evidence>
<dbReference type="Gene3D" id="2.60.120.290">
    <property type="entry name" value="Spermadhesin, CUB domain"/>
    <property type="match status" value="1"/>
</dbReference>
<accession>A0ABM0MI10</accession>